<evidence type="ECO:0000313" key="1">
    <source>
        <dbReference type="EMBL" id="MBF4768379.1"/>
    </source>
</evidence>
<organism evidence="1 2">
    <name type="scientific">Nocardioides agariphilus</name>
    <dbReference type="NCBI Taxonomy" id="433664"/>
    <lineage>
        <taxon>Bacteria</taxon>
        <taxon>Bacillati</taxon>
        <taxon>Actinomycetota</taxon>
        <taxon>Actinomycetes</taxon>
        <taxon>Propionibacteriales</taxon>
        <taxon>Nocardioidaceae</taxon>
        <taxon>Nocardioides</taxon>
    </lineage>
</organism>
<dbReference type="Proteomes" id="UP000660668">
    <property type="component" value="Unassembled WGS sequence"/>
</dbReference>
<reference evidence="1" key="1">
    <citation type="submission" date="2020-11" db="EMBL/GenBank/DDBJ databases">
        <title>Nocardioides cynanchi sp. nov., isolated from soil of rhizosphere of Cynanchum wilfordii.</title>
        <authorList>
            <person name="Lee J.-S."/>
            <person name="Suh M.K."/>
            <person name="Kim J.-S."/>
        </authorList>
    </citation>
    <scope>NUCLEOTIDE SEQUENCE</scope>
    <source>
        <strain evidence="1">KCTC 19276</strain>
    </source>
</reference>
<dbReference type="AlphaFoldDB" id="A0A930VIY3"/>
<gene>
    <name evidence="1" type="ORF">ISU10_11430</name>
</gene>
<comment type="caution">
    <text evidence="1">The sequence shown here is derived from an EMBL/GenBank/DDBJ whole genome shotgun (WGS) entry which is preliminary data.</text>
</comment>
<dbReference type="SUPFAM" id="SSF53300">
    <property type="entry name" value="vWA-like"/>
    <property type="match status" value="1"/>
</dbReference>
<dbReference type="InterPro" id="IPR036465">
    <property type="entry name" value="vWFA_dom_sf"/>
</dbReference>
<dbReference type="Gene3D" id="3.40.50.410">
    <property type="entry name" value="von Willebrand factor, type A domain"/>
    <property type="match status" value="1"/>
</dbReference>
<name>A0A930VIY3_9ACTN</name>
<dbReference type="EMBL" id="JADKPO010000013">
    <property type="protein sequence ID" value="MBF4768379.1"/>
    <property type="molecule type" value="Genomic_DNA"/>
</dbReference>
<dbReference type="RefSeq" id="WP_194696530.1">
    <property type="nucleotide sequence ID" value="NZ_JADKPO010000013.1"/>
</dbReference>
<sequence>MTNPNLTHLYFLLDRSGSMNTIVEDTVGGFDAFIAEQRKTAGECKVTLAQFDDAYEEVYADRPIADVPSLVLQPRGTTALLDSVARIITDAGKRLAALPEDQRPGTVIVGIMTDGLENASREWTHTQLKQLIERQTNDYSWQFLYLGADQDAVEVGMSIGVGAGHSVTYARGKVKQAMAATAANVTAYREARAAGMPAPAAAAASEFTAKQRRESSE</sequence>
<protein>
    <submittedName>
        <fullName evidence="1">VWA domain-containing protein</fullName>
    </submittedName>
</protein>
<evidence type="ECO:0000313" key="2">
    <source>
        <dbReference type="Proteomes" id="UP000660668"/>
    </source>
</evidence>
<proteinExistence type="predicted"/>
<accession>A0A930VIY3</accession>
<keyword evidence="2" id="KW-1185">Reference proteome</keyword>